<evidence type="ECO:0000313" key="1">
    <source>
        <dbReference type="EMBL" id="DAD78790.1"/>
    </source>
</evidence>
<sequence>MQSHSCCVVSLSEKIAPNLAITLALVSSQS</sequence>
<accession>A0A8S5M967</accession>
<dbReference type="EMBL" id="BK014851">
    <property type="protein sequence ID" value="DAD78790.1"/>
    <property type="molecule type" value="Genomic_DNA"/>
</dbReference>
<reference evidence="1" key="1">
    <citation type="journal article" date="2021" name="Proc. Natl. Acad. Sci. U.S.A.">
        <title>A Catalog of Tens of Thousands of Viruses from Human Metagenomes Reveals Hidden Associations with Chronic Diseases.</title>
        <authorList>
            <person name="Tisza M.J."/>
            <person name="Buck C.B."/>
        </authorList>
    </citation>
    <scope>NUCLEOTIDE SEQUENCE</scope>
    <source>
        <strain evidence="1">CtfvB24</strain>
    </source>
</reference>
<name>A0A8S5M967_9CAUD</name>
<proteinExistence type="predicted"/>
<protein>
    <submittedName>
        <fullName evidence="1">Uncharacterized protein</fullName>
    </submittedName>
</protein>
<organism evidence="1">
    <name type="scientific">Myoviridae sp. ctfvB24</name>
    <dbReference type="NCBI Taxonomy" id="2826679"/>
    <lineage>
        <taxon>Viruses</taxon>
        <taxon>Duplodnaviria</taxon>
        <taxon>Heunggongvirae</taxon>
        <taxon>Uroviricota</taxon>
        <taxon>Caudoviricetes</taxon>
    </lineage>
</organism>